<dbReference type="InterPro" id="IPR027417">
    <property type="entry name" value="P-loop_NTPase"/>
</dbReference>
<evidence type="ECO:0008006" key="9">
    <source>
        <dbReference type="Google" id="ProtNLM"/>
    </source>
</evidence>
<dbReference type="GO" id="GO:0051536">
    <property type="term" value="F:iron-sulfur cluster binding"/>
    <property type="evidence" value="ECO:0000318"/>
    <property type="project" value="GO_Central"/>
</dbReference>
<dbReference type="RefSeq" id="XP_030829207.1">
    <property type="nucleotide sequence ID" value="XM_030973347.1"/>
</dbReference>
<dbReference type="PANTHER" id="PTHR23264">
    <property type="entry name" value="NUCLEOTIDE-BINDING PROTEIN NBP35 YEAST -RELATED"/>
    <property type="match status" value="1"/>
</dbReference>
<evidence type="ECO:0000256" key="4">
    <source>
        <dbReference type="ARBA" id="ARBA00022840"/>
    </source>
</evidence>
<evidence type="ECO:0000313" key="8">
    <source>
        <dbReference type="Proteomes" id="UP000007110"/>
    </source>
</evidence>
<reference evidence="8" key="1">
    <citation type="submission" date="2015-02" db="EMBL/GenBank/DDBJ databases">
        <title>Genome sequencing for Strongylocentrotus purpuratus.</title>
        <authorList>
            <person name="Murali S."/>
            <person name="Liu Y."/>
            <person name="Vee V."/>
            <person name="English A."/>
            <person name="Wang M."/>
            <person name="Skinner E."/>
            <person name="Han Y."/>
            <person name="Muzny D.M."/>
            <person name="Worley K.C."/>
            <person name="Gibbs R.A."/>
        </authorList>
    </citation>
    <scope>NUCLEOTIDE SEQUENCE</scope>
</reference>
<keyword evidence="1" id="KW-0004">4Fe-4S</keyword>
<dbReference type="Gene3D" id="3.40.50.300">
    <property type="entry name" value="P-loop containing nucleotide triphosphate hydrolases"/>
    <property type="match status" value="1"/>
</dbReference>
<dbReference type="GO" id="GO:0005829">
    <property type="term" value="C:cytosol"/>
    <property type="evidence" value="ECO:0000318"/>
    <property type="project" value="GO_Central"/>
</dbReference>
<dbReference type="GO" id="GO:0140663">
    <property type="term" value="F:ATP-dependent FeS chaperone activity"/>
    <property type="evidence" value="ECO:0007669"/>
    <property type="project" value="InterPro"/>
</dbReference>
<dbReference type="GO" id="GO:0005524">
    <property type="term" value="F:ATP binding"/>
    <property type="evidence" value="ECO:0007669"/>
    <property type="project" value="UniProtKB-KW"/>
</dbReference>
<keyword evidence="6" id="KW-0411">Iron-sulfur</keyword>
<dbReference type="CDD" id="cd02037">
    <property type="entry name" value="Mrp_NBP35"/>
    <property type="match status" value="1"/>
</dbReference>
<reference evidence="7" key="2">
    <citation type="submission" date="2021-01" db="UniProtKB">
        <authorList>
            <consortium name="EnsemblMetazoa"/>
        </authorList>
    </citation>
    <scope>IDENTIFICATION</scope>
</reference>
<dbReference type="OMA" id="CEGCPGQ"/>
<keyword evidence="4" id="KW-0067">ATP-binding</keyword>
<organism evidence="7 8">
    <name type="scientific">Strongylocentrotus purpuratus</name>
    <name type="common">Purple sea urchin</name>
    <dbReference type="NCBI Taxonomy" id="7668"/>
    <lineage>
        <taxon>Eukaryota</taxon>
        <taxon>Metazoa</taxon>
        <taxon>Echinodermata</taxon>
        <taxon>Eleutherozoa</taxon>
        <taxon>Echinozoa</taxon>
        <taxon>Echinoidea</taxon>
        <taxon>Euechinoidea</taxon>
        <taxon>Echinacea</taxon>
        <taxon>Camarodonta</taxon>
        <taxon>Echinidea</taxon>
        <taxon>Strongylocentrotidae</taxon>
        <taxon>Strongylocentrotus</taxon>
    </lineage>
</organism>
<dbReference type="GO" id="GO:0016226">
    <property type="term" value="P:iron-sulfur cluster assembly"/>
    <property type="evidence" value="ECO:0000318"/>
    <property type="project" value="GO_Central"/>
</dbReference>
<sequence>MNSSDGKQDNDAQLSGCPAETELAGRASMCEGCPGQALCQQQGGVDPDQEFIDVRMNAIQHKILIVSGKGGVGKSTVAASLALALAQQNKKVGILDVDICGPSISQLMSVQGQKVINTQWGWKPLQSKHGGIKVMSVASLLDQADSAVVWRGPRKTHMIKQFLKNTFWGKLDYLIIDTPPGTSDEHLTILKVLRNTRPDGAVIVTTPQTVAMDTIYKEIDFCKKMKLPILGLVENMSGFVCPCCQEVTRVFSGDGVETLAKESNLKILERLPLDQALVRCCENGESIFECHPDSSIVKSLESLAQRFLELPYR</sequence>
<evidence type="ECO:0000256" key="2">
    <source>
        <dbReference type="ARBA" id="ARBA00022723"/>
    </source>
</evidence>
<dbReference type="FunFam" id="3.40.50.300:FF:003206">
    <property type="entry name" value="Iron-sulfur cluster carrier protein"/>
    <property type="match status" value="1"/>
</dbReference>
<keyword evidence="5" id="KW-0408">Iron</keyword>
<evidence type="ECO:0000313" key="7">
    <source>
        <dbReference type="EnsemblMetazoa" id="XP_030829207"/>
    </source>
</evidence>
<protein>
    <recommendedName>
        <fullName evidence="9">Cytosolic Fe-S cluster assembly factor NUBP1 homolog</fullName>
    </recommendedName>
</protein>
<dbReference type="GO" id="GO:0046872">
    <property type="term" value="F:metal ion binding"/>
    <property type="evidence" value="ECO:0007669"/>
    <property type="project" value="UniProtKB-KW"/>
</dbReference>
<proteinExistence type="inferred from homology"/>
<dbReference type="OrthoDB" id="1741334at2759"/>
<evidence type="ECO:0000256" key="1">
    <source>
        <dbReference type="ARBA" id="ARBA00022485"/>
    </source>
</evidence>
<keyword evidence="3" id="KW-0547">Nucleotide-binding</keyword>
<dbReference type="HAMAP" id="MF_02040">
    <property type="entry name" value="Mrp_NBP35"/>
    <property type="match status" value="1"/>
</dbReference>
<accession>A0A7M7N2Q3</accession>
<keyword evidence="2" id="KW-0479">Metal-binding</keyword>
<dbReference type="InterPro" id="IPR019591">
    <property type="entry name" value="Mrp/NBP35_ATP-bd"/>
</dbReference>
<dbReference type="GeneID" id="584429"/>
<dbReference type="InterPro" id="IPR033756">
    <property type="entry name" value="YlxH/NBP35"/>
</dbReference>
<dbReference type="GO" id="GO:0051539">
    <property type="term" value="F:4 iron, 4 sulfur cluster binding"/>
    <property type="evidence" value="ECO:0007669"/>
    <property type="project" value="UniProtKB-KW"/>
</dbReference>
<evidence type="ECO:0000256" key="5">
    <source>
        <dbReference type="ARBA" id="ARBA00023004"/>
    </source>
</evidence>
<name>A0A7M7N2Q3_STRPU</name>
<dbReference type="Proteomes" id="UP000007110">
    <property type="component" value="Unassembled WGS sequence"/>
</dbReference>
<evidence type="ECO:0000256" key="6">
    <source>
        <dbReference type="ARBA" id="ARBA00023014"/>
    </source>
</evidence>
<dbReference type="Pfam" id="PF10609">
    <property type="entry name" value="ParA"/>
    <property type="match status" value="1"/>
</dbReference>
<keyword evidence="8" id="KW-1185">Reference proteome</keyword>
<dbReference type="SUPFAM" id="SSF52540">
    <property type="entry name" value="P-loop containing nucleoside triphosphate hydrolases"/>
    <property type="match status" value="1"/>
</dbReference>
<dbReference type="KEGG" id="spu:584429"/>
<dbReference type="InParanoid" id="A0A7M7N2Q3"/>
<evidence type="ECO:0000256" key="3">
    <source>
        <dbReference type="ARBA" id="ARBA00022741"/>
    </source>
</evidence>
<dbReference type="PROSITE" id="PS01215">
    <property type="entry name" value="MRP"/>
    <property type="match status" value="1"/>
</dbReference>
<dbReference type="InterPro" id="IPR000808">
    <property type="entry name" value="Mrp-like_CS"/>
</dbReference>
<dbReference type="EnsemblMetazoa" id="XM_030973347">
    <property type="protein sequence ID" value="XP_030829207"/>
    <property type="gene ID" value="LOC584429"/>
</dbReference>
<dbReference type="AlphaFoldDB" id="A0A7M7N2Q3"/>
<dbReference type="PANTHER" id="PTHR23264:SF21">
    <property type="entry name" value="NUCLEOTIDE BINDING PROTEIN 1-LIKE PROTEIN"/>
    <property type="match status" value="1"/>
</dbReference>